<dbReference type="EMBL" id="JBHMEP010000021">
    <property type="protein sequence ID" value="MFB9137783.1"/>
    <property type="molecule type" value="Genomic_DNA"/>
</dbReference>
<sequence>MIPENGEIKVIMTPRISAKGDIDLRAISSFFLDAADKIQEEGGGTLAIAVEDVHSIHNSSAASNFTFGGRRREPNALFAMMVEMMERYHSHPDVRFMFEEVQPKTWQKELHTTADRVYTAAKLDTKATSIRCAIRLFPLVSFVKPWSGKGVQPTKIQDGMCDATLIAEYIRRKFKLF</sequence>
<evidence type="ECO:0000313" key="1">
    <source>
        <dbReference type="EMBL" id="MFB9137783.1"/>
    </source>
</evidence>
<comment type="caution">
    <text evidence="1">The sequence shown here is derived from an EMBL/GenBank/DDBJ whole genome shotgun (WGS) entry which is preliminary data.</text>
</comment>
<accession>A0ABV5HUD5</accession>
<organism evidence="1 2">
    <name type="scientific">Vibrio olivae</name>
    <dbReference type="NCBI Taxonomy" id="1243002"/>
    <lineage>
        <taxon>Bacteria</taxon>
        <taxon>Pseudomonadati</taxon>
        <taxon>Pseudomonadota</taxon>
        <taxon>Gammaproteobacteria</taxon>
        <taxon>Vibrionales</taxon>
        <taxon>Vibrionaceae</taxon>
        <taxon>Vibrio</taxon>
    </lineage>
</organism>
<name>A0ABV5HUD5_9VIBR</name>
<protein>
    <submittedName>
        <fullName evidence="1">Uncharacterized protein</fullName>
    </submittedName>
</protein>
<evidence type="ECO:0000313" key="2">
    <source>
        <dbReference type="Proteomes" id="UP001589645"/>
    </source>
</evidence>
<gene>
    <name evidence="1" type="ORF">ACFFUV_22810</name>
</gene>
<proteinExistence type="predicted"/>
<keyword evidence="2" id="KW-1185">Reference proteome</keyword>
<reference evidence="1 2" key="1">
    <citation type="submission" date="2024-09" db="EMBL/GenBank/DDBJ databases">
        <authorList>
            <person name="Sun Q."/>
            <person name="Mori K."/>
        </authorList>
    </citation>
    <scope>NUCLEOTIDE SEQUENCE [LARGE SCALE GENOMIC DNA]</scope>
    <source>
        <strain evidence="1 2">CECT 8064</strain>
    </source>
</reference>
<dbReference type="Proteomes" id="UP001589645">
    <property type="component" value="Unassembled WGS sequence"/>
</dbReference>
<dbReference type="RefSeq" id="WP_390198047.1">
    <property type="nucleotide sequence ID" value="NZ_JBHMEP010000021.1"/>
</dbReference>